<comment type="caution">
    <text evidence="2">The sequence shown here is derived from an EMBL/GenBank/DDBJ whole genome shotgun (WGS) entry which is preliminary data.</text>
</comment>
<organism evidence="2 3">
    <name type="scientific">Paractinoplanes hotanensis</name>
    <dbReference type="NCBI Taxonomy" id="2906497"/>
    <lineage>
        <taxon>Bacteria</taxon>
        <taxon>Bacillati</taxon>
        <taxon>Actinomycetota</taxon>
        <taxon>Actinomycetes</taxon>
        <taxon>Micromonosporales</taxon>
        <taxon>Micromonosporaceae</taxon>
        <taxon>Paractinoplanes</taxon>
    </lineage>
</organism>
<accession>A0ABT0YCB2</accession>
<proteinExistence type="predicted"/>
<protein>
    <submittedName>
        <fullName evidence="2">Antitoxin VbhA family protein</fullName>
    </submittedName>
</protein>
<evidence type="ECO:0000313" key="3">
    <source>
        <dbReference type="Proteomes" id="UP001523216"/>
    </source>
</evidence>
<dbReference type="InterPro" id="IPR033788">
    <property type="entry name" value="VbhA-like"/>
</dbReference>
<dbReference type="RefSeq" id="WP_251803393.1">
    <property type="nucleotide sequence ID" value="NZ_JAMQOL010000063.1"/>
</dbReference>
<dbReference type="InterPro" id="IPR041535">
    <property type="entry name" value="VbhA"/>
</dbReference>
<dbReference type="Pfam" id="PF18495">
    <property type="entry name" value="VbhA"/>
    <property type="match status" value="1"/>
</dbReference>
<dbReference type="CDD" id="cd11586">
    <property type="entry name" value="VbhA_like"/>
    <property type="match status" value="1"/>
</dbReference>
<evidence type="ECO:0000313" key="2">
    <source>
        <dbReference type="EMBL" id="MCM4083684.1"/>
    </source>
</evidence>
<dbReference type="InterPro" id="IPR043038">
    <property type="entry name" value="VbhA_sf"/>
</dbReference>
<feature type="domain" description="Antitoxin VbhA" evidence="1">
    <location>
        <begin position="56"/>
        <end position="100"/>
    </location>
</feature>
<dbReference type="EMBL" id="JAMQOL010000063">
    <property type="protein sequence ID" value="MCM4083684.1"/>
    <property type="molecule type" value="Genomic_DNA"/>
</dbReference>
<dbReference type="Gene3D" id="1.10.8.1050">
    <property type="entry name" value="Antitoxin VbhA-like"/>
    <property type="match status" value="1"/>
</dbReference>
<name>A0ABT0YCB2_9ACTN</name>
<reference evidence="2 3" key="1">
    <citation type="submission" date="2022-06" db="EMBL/GenBank/DDBJ databases">
        <title>Actinoplanes abujensis sp. nov., isolated from Nigerian arid soil.</title>
        <authorList>
            <person name="Ding P."/>
        </authorList>
    </citation>
    <scope>NUCLEOTIDE SEQUENCE [LARGE SCALE GENOMIC DNA]</scope>
    <source>
        <strain evidence="3">TRM88002</strain>
    </source>
</reference>
<keyword evidence="3" id="KW-1185">Reference proteome</keyword>
<gene>
    <name evidence="2" type="ORF">LXN57_39665</name>
</gene>
<sequence length="106" mass="11403">MTRQEVLGVAEARKQLPDLLAGFSRGSADSVFLGAHRKAVGVLVPVRVYDELRGERERAVDDAVGSLRAEGLEPSSVATELTDLFAHGRITAGQMEAMLLAYHRAA</sequence>
<dbReference type="Proteomes" id="UP001523216">
    <property type="component" value="Unassembled WGS sequence"/>
</dbReference>
<evidence type="ECO:0000259" key="1">
    <source>
        <dbReference type="Pfam" id="PF18495"/>
    </source>
</evidence>